<sequence length="356" mass="40179">MKILQIIHKPQNRGAETFTCQLSSHLIAEGHRVKIVSIYDGNATLPGNFKIESLGGKLDAKFFDFAAWKKLNKIVLQYKPDMVQVNAGDSLKYTVFSKFVFRWNRPIVVRNASEVGQYIKSNIQKNINRFFYKNIRHVASVSEASKKDIKQLFPFLEDKISVIPIGLEPIHNIPKIDLGETRNIVHIGGFTFEKNHTGLIRIFENVFEKNGNVKLHLVGDGPLRSEIENLVRSKGLEKNVVFHGFVNNPLSYAASSELLVLPSIIEGLPGVILEAMYCKTPVIAYNVGGVSEVLNESSGYLITKGNEIDFANTINEILKCRPISKIEHAYQLVLNSYMNKEITRKFIKVYKTVVSQ</sequence>
<dbReference type="Pfam" id="PF00534">
    <property type="entry name" value="Glycos_transf_1"/>
    <property type="match status" value="1"/>
</dbReference>
<dbReference type="InterPro" id="IPR001296">
    <property type="entry name" value="Glyco_trans_1"/>
</dbReference>
<keyword evidence="3" id="KW-0808">Transferase</keyword>
<dbReference type="GO" id="GO:0016757">
    <property type="term" value="F:glycosyltransferase activity"/>
    <property type="evidence" value="ECO:0007669"/>
    <property type="project" value="UniProtKB-KW"/>
</dbReference>
<dbReference type="PANTHER" id="PTHR12526">
    <property type="entry name" value="GLYCOSYLTRANSFERASE"/>
    <property type="match status" value="1"/>
</dbReference>
<dbReference type="Pfam" id="PF13439">
    <property type="entry name" value="Glyco_transf_4"/>
    <property type="match status" value="1"/>
</dbReference>
<gene>
    <name evidence="3" type="ORF">RE431_07965</name>
</gene>
<evidence type="ECO:0000259" key="2">
    <source>
        <dbReference type="Pfam" id="PF13439"/>
    </source>
</evidence>
<accession>A0ABU1EQD2</accession>
<evidence type="ECO:0000313" key="4">
    <source>
        <dbReference type="Proteomes" id="UP001257234"/>
    </source>
</evidence>
<dbReference type="EMBL" id="JAVJIU010000003">
    <property type="protein sequence ID" value="MDR5590571.1"/>
    <property type="molecule type" value="Genomic_DNA"/>
</dbReference>
<comment type="caution">
    <text evidence="3">The sequence shown here is derived from an EMBL/GenBank/DDBJ whole genome shotgun (WGS) entry which is preliminary data.</text>
</comment>
<reference evidence="4" key="1">
    <citation type="submission" date="2023-07" db="EMBL/GenBank/DDBJ databases">
        <title>Christiangramia sp. SM2212., a novel bacterium of the family Flavobacteriaceae isolated from the sea sediment.</title>
        <authorList>
            <person name="Wang J."/>
            <person name="Zhang X."/>
        </authorList>
    </citation>
    <scope>NUCLEOTIDE SEQUENCE [LARGE SCALE GENOMIC DNA]</scope>
    <source>
        <strain evidence="4">SM2212</strain>
    </source>
</reference>
<organism evidence="3 4">
    <name type="scientific">Christiangramia sediminicola</name>
    <dbReference type="NCBI Taxonomy" id="3073267"/>
    <lineage>
        <taxon>Bacteria</taxon>
        <taxon>Pseudomonadati</taxon>
        <taxon>Bacteroidota</taxon>
        <taxon>Flavobacteriia</taxon>
        <taxon>Flavobacteriales</taxon>
        <taxon>Flavobacteriaceae</taxon>
        <taxon>Christiangramia</taxon>
    </lineage>
</organism>
<protein>
    <submittedName>
        <fullName evidence="3">Glycosyltransferase</fullName>
        <ecNumber evidence="3">2.4.-.-</ecNumber>
    </submittedName>
</protein>
<feature type="domain" description="Glycosyl transferase family 1" evidence="1">
    <location>
        <begin position="181"/>
        <end position="322"/>
    </location>
</feature>
<dbReference type="SUPFAM" id="SSF53756">
    <property type="entry name" value="UDP-Glycosyltransferase/glycogen phosphorylase"/>
    <property type="match status" value="1"/>
</dbReference>
<dbReference type="CDD" id="cd03811">
    <property type="entry name" value="GT4_GT28_WabH-like"/>
    <property type="match status" value="1"/>
</dbReference>
<dbReference type="InterPro" id="IPR028098">
    <property type="entry name" value="Glyco_trans_4-like_N"/>
</dbReference>
<dbReference type="PANTHER" id="PTHR12526:SF630">
    <property type="entry name" value="GLYCOSYLTRANSFERASE"/>
    <property type="match status" value="1"/>
</dbReference>
<evidence type="ECO:0000259" key="1">
    <source>
        <dbReference type="Pfam" id="PF00534"/>
    </source>
</evidence>
<dbReference type="RefSeq" id="WP_309561447.1">
    <property type="nucleotide sequence ID" value="NZ_JAVJIU010000003.1"/>
</dbReference>
<feature type="domain" description="Glycosyltransferase subfamily 4-like N-terminal" evidence="2">
    <location>
        <begin position="14"/>
        <end position="167"/>
    </location>
</feature>
<dbReference type="Gene3D" id="3.40.50.2000">
    <property type="entry name" value="Glycogen Phosphorylase B"/>
    <property type="match status" value="2"/>
</dbReference>
<dbReference type="Proteomes" id="UP001257234">
    <property type="component" value="Unassembled WGS sequence"/>
</dbReference>
<evidence type="ECO:0000313" key="3">
    <source>
        <dbReference type="EMBL" id="MDR5590571.1"/>
    </source>
</evidence>
<proteinExistence type="predicted"/>
<keyword evidence="3" id="KW-0328">Glycosyltransferase</keyword>
<name>A0ABU1EQD2_9FLAO</name>
<keyword evidence="4" id="KW-1185">Reference proteome</keyword>
<dbReference type="EC" id="2.4.-.-" evidence="3"/>